<protein>
    <submittedName>
        <fullName evidence="1">Uncharacterized protein</fullName>
    </submittedName>
</protein>
<dbReference type="AlphaFoldDB" id="A0A392QGE1"/>
<dbReference type="EMBL" id="LXQA010133644">
    <property type="protein sequence ID" value="MCI23009.1"/>
    <property type="molecule type" value="Genomic_DNA"/>
</dbReference>
<evidence type="ECO:0000313" key="1">
    <source>
        <dbReference type="EMBL" id="MCI23009.1"/>
    </source>
</evidence>
<organism evidence="1 2">
    <name type="scientific">Trifolium medium</name>
    <dbReference type="NCBI Taxonomy" id="97028"/>
    <lineage>
        <taxon>Eukaryota</taxon>
        <taxon>Viridiplantae</taxon>
        <taxon>Streptophyta</taxon>
        <taxon>Embryophyta</taxon>
        <taxon>Tracheophyta</taxon>
        <taxon>Spermatophyta</taxon>
        <taxon>Magnoliopsida</taxon>
        <taxon>eudicotyledons</taxon>
        <taxon>Gunneridae</taxon>
        <taxon>Pentapetalae</taxon>
        <taxon>rosids</taxon>
        <taxon>fabids</taxon>
        <taxon>Fabales</taxon>
        <taxon>Fabaceae</taxon>
        <taxon>Papilionoideae</taxon>
        <taxon>50 kb inversion clade</taxon>
        <taxon>NPAAA clade</taxon>
        <taxon>Hologalegina</taxon>
        <taxon>IRL clade</taxon>
        <taxon>Trifolieae</taxon>
        <taxon>Trifolium</taxon>
    </lineage>
</organism>
<feature type="non-terminal residue" evidence="1">
    <location>
        <position position="1"/>
    </location>
</feature>
<accession>A0A392QGE1</accession>
<dbReference type="Proteomes" id="UP000265520">
    <property type="component" value="Unassembled WGS sequence"/>
</dbReference>
<evidence type="ECO:0000313" key="2">
    <source>
        <dbReference type="Proteomes" id="UP000265520"/>
    </source>
</evidence>
<comment type="caution">
    <text evidence="1">The sequence shown here is derived from an EMBL/GenBank/DDBJ whole genome shotgun (WGS) entry which is preliminary data.</text>
</comment>
<keyword evidence="2" id="KW-1185">Reference proteome</keyword>
<name>A0A392QGE1_9FABA</name>
<reference evidence="1 2" key="1">
    <citation type="journal article" date="2018" name="Front. Plant Sci.">
        <title>Red Clover (Trifolium pratense) and Zigzag Clover (T. medium) - A Picture of Genomic Similarities and Differences.</title>
        <authorList>
            <person name="Dluhosova J."/>
            <person name="Istvanek J."/>
            <person name="Nedelnik J."/>
            <person name="Repkova J."/>
        </authorList>
    </citation>
    <scope>NUCLEOTIDE SEQUENCE [LARGE SCALE GENOMIC DNA]</scope>
    <source>
        <strain evidence="2">cv. 10/8</strain>
        <tissue evidence="1">Leaf</tissue>
    </source>
</reference>
<sequence>LKVTPVTTNSIKPFTSFSGDSVPTLQLVQLANADIAKLNTFTRV</sequence>
<proteinExistence type="predicted"/>